<protein>
    <recommendedName>
        <fullName evidence="4">Peptidylprolyl isomerase</fullName>
    </recommendedName>
</protein>
<reference evidence="2" key="2">
    <citation type="journal article" date="2021" name="PeerJ">
        <title>Extensive microbial diversity within the chicken gut microbiome revealed by metagenomics and culture.</title>
        <authorList>
            <person name="Gilroy R."/>
            <person name="Ravi A."/>
            <person name="Getino M."/>
            <person name="Pursley I."/>
            <person name="Horton D.L."/>
            <person name="Alikhan N.F."/>
            <person name="Baker D."/>
            <person name="Gharbi K."/>
            <person name="Hall N."/>
            <person name="Watson M."/>
            <person name="Adriaenssens E.M."/>
            <person name="Foster-Nyarko E."/>
            <person name="Jarju S."/>
            <person name="Secka A."/>
            <person name="Antonio M."/>
            <person name="Oren A."/>
            <person name="Chaudhuri R.R."/>
            <person name="La Ragione R."/>
            <person name="Hildebrand F."/>
            <person name="Pallen M.J."/>
        </authorList>
    </citation>
    <scope>NUCLEOTIDE SEQUENCE</scope>
    <source>
        <strain evidence="2">B1-16210</strain>
    </source>
</reference>
<dbReference type="SUPFAM" id="SSF109998">
    <property type="entry name" value="Triger factor/SurA peptide-binding domain-like"/>
    <property type="match status" value="1"/>
</dbReference>
<reference evidence="2" key="1">
    <citation type="submission" date="2020-10" db="EMBL/GenBank/DDBJ databases">
        <authorList>
            <person name="Gilroy R."/>
        </authorList>
    </citation>
    <scope>NUCLEOTIDE SEQUENCE</scope>
    <source>
        <strain evidence="2">B1-16210</strain>
    </source>
</reference>
<comment type="caution">
    <text evidence="2">The sequence shown here is derived from an EMBL/GenBank/DDBJ whole genome shotgun (WGS) entry which is preliminary data.</text>
</comment>
<keyword evidence="1" id="KW-0732">Signal</keyword>
<dbReference type="Gene3D" id="1.10.4030.10">
    <property type="entry name" value="Porin chaperone SurA, peptide-binding domain"/>
    <property type="match status" value="1"/>
</dbReference>
<evidence type="ECO:0000313" key="3">
    <source>
        <dbReference type="Proteomes" id="UP000721442"/>
    </source>
</evidence>
<gene>
    <name evidence="2" type="ORF">IAC77_02495</name>
</gene>
<sequence length="273" mass="30337">MKKLVVTIFSLLLAMPGYAASVVASVNGTPVTDADVTARVSLMNKQGQSSTDNRRVALQNIIDDSVKLAYAQNFNVVPDDETVEKELAKMNLGDLSATERAMALSALRAEIAWQIVVARTILPTVEVTENDIANERANIAREQGLPIEMTIIRLVDIPGDVAAKLTKPDSCDDAMQMARDLGGAPQKFTALQYEFEDEIRNRVATLPLLTWSPVVDRSVLLVCSTKKTEEYQKLDELIEQNAQFKQAMFLADQQLKQLRRRAVVVINDDRYKL</sequence>
<accession>A0A940DGN6</accession>
<dbReference type="AlphaFoldDB" id="A0A940DGN6"/>
<feature type="chain" id="PRO_5036704817" description="Peptidylprolyl isomerase" evidence="1">
    <location>
        <begin position="20"/>
        <end position="273"/>
    </location>
</feature>
<organism evidence="2 3">
    <name type="scientific">Candidatus Enterousia excrementavium</name>
    <dbReference type="NCBI Taxonomy" id="2840789"/>
    <lineage>
        <taxon>Bacteria</taxon>
        <taxon>Pseudomonadati</taxon>
        <taxon>Pseudomonadota</taxon>
        <taxon>Alphaproteobacteria</taxon>
        <taxon>Candidatus Enterousia</taxon>
    </lineage>
</organism>
<dbReference type="InterPro" id="IPR027304">
    <property type="entry name" value="Trigger_fact/SurA_dom_sf"/>
</dbReference>
<feature type="signal peptide" evidence="1">
    <location>
        <begin position="1"/>
        <end position="19"/>
    </location>
</feature>
<dbReference type="EMBL" id="JADINE010000032">
    <property type="protein sequence ID" value="MBO8407306.1"/>
    <property type="molecule type" value="Genomic_DNA"/>
</dbReference>
<name>A0A940DGN6_9PROT</name>
<evidence type="ECO:0000313" key="2">
    <source>
        <dbReference type="EMBL" id="MBO8407306.1"/>
    </source>
</evidence>
<evidence type="ECO:0008006" key="4">
    <source>
        <dbReference type="Google" id="ProtNLM"/>
    </source>
</evidence>
<proteinExistence type="predicted"/>
<dbReference type="Proteomes" id="UP000721442">
    <property type="component" value="Unassembled WGS sequence"/>
</dbReference>
<evidence type="ECO:0000256" key="1">
    <source>
        <dbReference type="SAM" id="SignalP"/>
    </source>
</evidence>